<organism evidence="1 2">
    <name type="scientific">Lactuca virosa</name>
    <dbReference type="NCBI Taxonomy" id="75947"/>
    <lineage>
        <taxon>Eukaryota</taxon>
        <taxon>Viridiplantae</taxon>
        <taxon>Streptophyta</taxon>
        <taxon>Embryophyta</taxon>
        <taxon>Tracheophyta</taxon>
        <taxon>Spermatophyta</taxon>
        <taxon>Magnoliopsida</taxon>
        <taxon>eudicotyledons</taxon>
        <taxon>Gunneridae</taxon>
        <taxon>Pentapetalae</taxon>
        <taxon>asterids</taxon>
        <taxon>campanulids</taxon>
        <taxon>Asterales</taxon>
        <taxon>Asteraceae</taxon>
        <taxon>Cichorioideae</taxon>
        <taxon>Cichorieae</taxon>
        <taxon>Lactucinae</taxon>
        <taxon>Lactuca</taxon>
    </lineage>
</organism>
<dbReference type="AlphaFoldDB" id="A0AAU9NMJ7"/>
<accession>A0AAU9NMJ7</accession>
<keyword evidence="2" id="KW-1185">Reference proteome</keyword>
<dbReference type="EMBL" id="CAKMRJ010004445">
    <property type="protein sequence ID" value="CAH1439079.1"/>
    <property type="molecule type" value="Genomic_DNA"/>
</dbReference>
<evidence type="ECO:0000313" key="2">
    <source>
        <dbReference type="Proteomes" id="UP001157418"/>
    </source>
</evidence>
<reference evidence="1 2" key="1">
    <citation type="submission" date="2022-01" db="EMBL/GenBank/DDBJ databases">
        <authorList>
            <person name="Xiong W."/>
            <person name="Schranz E."/>
        </authorList>
    </citation>
    <scope>NUCLEOTIDE SEQUENCE [LARGE SCALE GENOMIC DNA]</scope>
</reference>
<protein>
    <submittedName>
        <fullName evidence="1">Uncharacterized protein</fullName>
    </submittedName>
</protein>
<name>A0AAU9NMJ7_9ASTR</name>
<evidence type="ECO:0000313" key="1">
    <source>
        <dbReference type="EMBL" id="CAH1439079.1"/>
    </source>
</evidence>
<proteinExistence type="predicted"/>
<gene>
    <name evidence="1" type="ORF">LVIROSA_LOCUS25303</name>
</gene>
<sequence>MLPTPARVGPIFVGDIPPVEVGVRGSCVASGKVVSRRRSSAVDSALEEDVSGSSIGQRLRRKRNIDPLFAKSSVVIEIIDNDDPQAMETAGLHWTGNQTLWALTLSRPLFPAMPCRWRVLRLCVLLKGVVRVVDRIFESSEFALGIHRVKAACVAAGIEKGKKMAQAWPAGNIPGSSDPDAVVQSVNAMPVVIRAFFKTDFASYFRLGELRLANLRQLCSKKEEHTPDDGAASAQPRQV</sequence>
<comment type="caution">
    <text evidence="1">The sequence shown here is derived from an EMBL/GenBank/DDBJ whole genome shotgun (WGS) entry which is preliminary data.</text>
</comment>
<dbReference type="Proteomes" id="UP001157418">
    <property type="component" value="Unassembled WGS sequence"/>
</dbReference>